<dbReference type="InterPro" id="IPR017927">
    <property type="entry name" value="FAD-bd_FR_type"/>
</dbReference>
<dbReference type="Proteomes" id="UP000193136">
    <property type="component" value="Unassembled WGS sequence"/>
</dbReference>
<dbReference type="RefSeq" id="WP_085010966.1">
    <property type="nucleotide sequence ID" value="NZ_NAAD01000014.1"/>
</dbReference>
<dbReference type="InterPro" id="IPR050353">
    <property type="entry name" value="PyrK_electron_transfer"/>
</dbReference>
<evidence type="ECO:0000313" key="12">
    <source>
        <dbReference type="EMBL" id="ORJ58737.1"/>
    </source>
</evidence>
<keyword evidence="2" id="KW-0285">Flavoprotein</keyword>
<dbReference type="InterPro" id="IPR001433">
    <property type="entry name" value="OxRdtase_FAD/NAD-bd"/>
</dbReference>
<dbReference type="STRING" id="1969733.B5V00_11605"/>
<dbReference type="Gene3D" id="2.10.240.10">
    <property type="entry name" value="Dihydroorotate dehydrogenase, electron transfer subunit"/>
    <property type="match status" value="1"/>
</dbReference>
<dbReference type="InterPro" id="IPR037117">
    <property type="entry name" value="Dihydroorotate_DH_ele_sf"/>
</dbReference>
<evidence type="ECO:0000259" key="11">
    <source>
        <dbReference type="PROSITE" id="PS51384"/>
    </source>
</evidence>
<keyword evidence="7 10" id="KW-0408">Iron</keyword>
<dbReference type="InterPro" id="IPR008333">
    <property type="entry name" value="Cbr1-like_FAD-bd_dom"/>
</dbReference>
<comment type="cofactor">
    <cofactor evidence="10">
        <name>[2Fe-2S] cluster</name>
        <dbReference type="ChEBI" id="CHEBI:190135"/>
    </cofactor>
    <text evidence="10">Binds 1 [2Fe-2S] cluster per subunit.</text>
</comment>
<dbReference type="Gene3D" id="2.40.30.10">
    <property type="entry name" value="Translation factors"/>
    <property type="match status" value="1"/>
</dbReference>
<keyword evidence="5" id="KW-0274">FAD</keyword>
<evidence type="ECO:0000256" key="2">
    <source>
        <dbReference type="ARBA" id="ARBA00022630"/>
    </source>
</evidence>
<reference evidence="12 13" key="1">
    <citation type="submission" date="2017-03" db="EMBL/GenBank/DDBJ databases">
        <title>Genome sequence of Geothermobacter sp. EPR-M, Deep-Sea Iron Reducer.</title>
        <authorList>
            <person name="Tully B."/>
            <person name="Savalia P."/>
            <person name="Abuyen K."/>
            <person name="Baughan C."/>
            <person name="Romero E."/>
            <person name="Ronkowski C."/>
            <person name="Torres B."/>
            <person name="Tremblay J."/>
            <person name="Trujillo A."/>
            <person name="Tyler M."/>
            <person name="Perez-Rodriguez I."/>
            <person name="Amend J."/>
        </authorList>
    </citation>
    <scope>NUCLEOTIDE SEQUENCE [LARGE SCALE GENOMIC DNA]</scope>
    <source>
        <strain evidence="12 13">EPR-M</strain>
    </source>
</reference>
<name>A0A1X0Y0V5_9BACT</name>
<dbReference type="GO" id="GO:0051537">
    <property type="term" value="F:2 iron, 2 sulfur cluster binding"/>
    <property type="evidence" value="ECO:0007669"/>
    <property type="project" value="UniProtKB-KW"/>
</dbReference>
<evidence type="ECO:0000256" key="3">
    <source>
        <dbReference type="ARBA" id="ARBA00022714"/>
    </source>
</evidence>
<dbReference type="Pfam" id="PF00175">
    <property type="entry name" value="NAD_binding_1"/>
    <property type="match status" value="1"/>
</dbReference>
<dbReference type="OrthoDB" id="9806195at2"/>
<feature type="binding site" evidence="10">
    <location>
        <position position="249"/>
    </location>
    <ligand>
        <name>[2Fe-2S] cluster</name>
        <dbReference type="ChEBI" id="CHEBI:190135"/>
    </ligand>
</feature>
<evidence type="ECO:0000313" key="13">
    <source>
        <dbReference type="Proteomes" id="UP000193136"/>
    </source>
</evidence>
<gene>
    <name evidence="12" type="ORF">B5V00_11605</name>
</gene>
<dbReference type="CDD" id="cd06221">
    <property type="entry name" value="sulfite_reductase_like"/>
    <property type="match status" value="1"/>
</dbReference>
<keyword evidence="3 10" id="KW-0001">2Fe-2S</keyword>
<keyword evidence="4 10" id="KW-0479">Metal-binding</keyword>
<proteinExistence type="predicted"/>
<feature type="binding site" evidence="10">
    <location>
        <position position="244"/>
    </location>
    <ligand>
        <name>[2Fe-2S] cluster</name>
        <dbReference type="ChEBI" id="CHEBI:190135"/>
    </ligand>
</feature>
<keyword evidence="8 10" id="KW-0411">Iron-sulfur</keyword>
<feature type="binding site" evidence="10">
    <location>
        <position position="252"/>
    </location>
    <ligand>
        <name>[2Fe-2S] cluster</name>
        <dbReference type="ChEBI" id="CHEBI:190135"/>
    </ligand>
</feature>
<comment type="caution">
    <text evidence="12">The sequence shown here is derived from an EMBL/GenBank/DDBJ whole genome shotgun (WGS) entry which is preliminary data.</text>
</comment>
<feature type="binding site" evidence="10">
    <location>
        <position position="260"/>
    </location>
    <ligand>
        <name>[2Fe-2S] cluster</name>
        <dbReference type="ChEBI" id="CHEBI:190135"/>
    </ligand>
</feature>
<comment type="cofactor">
    <cofactor evidence="9">
        <name>[2Fe-2S] cluster</name>
        <dbReference type="ChEBI" id="CHEBI:190135"/>
    </cofactor>
</comment>
<dbReference type="PANTHER" id="PTHR43513:SF1">
    <property type="entry name" value="ANAEROBIC SULFITE REDUCTASE SUBUNIT B"/>
    <property type="match status" value="1"/>
</dbReference>
<dbReference type="SUPFAM" id="SSF63380">
    <property type="entry name" value="Riboflavin synthase domain-like"/>
    <property type="match status" value="1"/>
</dbReference>
<dbReference type="GO" id="GO:0006221">
    <property type="term" value="P:pyrimidine nucleotide biosynthetic process"/>
    <property type="evidence" value="ECO:0007669"/>
    <property type="project" value="InterPro"/>
</dbReference>
<keyword evidence="1" id="KW-0813">Transport</keyword>
<dbReference type="InterPro" id="IPR012165">
    <property type="entry name" value="Cyt_c3_hydrogenase_gsu"/>
</dbReference>
<dbReference type="Pfam" id="PF00970">
    <property type="entry name" value="FAD_binding_6"/>
    <property type="match status" value="1"/>
</dbReference>
<dbReference type="InterPro" id="IPR039261">
    <property type="entry name" value="FNR_nucleotide-bd"/>
</dbReference>
<dbReference type="PROSITE" id="PS51384">
    <property type="entry name" value="FAD_FR"/>
    <property type="match status" value="1"/>
</dbReference>
<sequence>MTAPASLYAPRPCRLLETSDLTPQEKLFRLQLADGTSPGHQPGQFIQLSLPGLTEAPISIASSPTRGPVFELGVRRAGRLTSALHQLAPGTTIGIRGPFGRPFQLDALRGGPLLLIAGGCGLAPLRSLIQYCQDRPEEFGAVHILYGARSPDDLMFKDDLAAWQHSDRFDCRTTVDRTPAASCYDGDTGLLPELLSRLDFDPTDCRAVLVGPPPMYRPVIAELRRLGLDGDRRIMLSLERQMRCGVGKCGHCSIEHLYCCSDGPVFWLEEVENLRGAL</sequence>
<dbReference type="Pfam" id="PF10418">
    <property type="entry name" value="DHODB_Fe-S_bind"/>
    <property type="match status" value="1"/>
</dbReference>
<keyword evidence="6" id="KW-0249">Electron transport</keyword>
<evidence type="ECO:0000256" key="4">
    <source>
        <dbReference type="ARBA" id="ARBA00022723"/>
    </source>
</evidence>
<dbReference type="Gene3D" id="3.40.50.80">
    <property type="entry name" value="Nucleotide-binding domain of ferredoxin-NADP reductase (FNR) module"/>
    <property type="match status" value="1"/>
</dbReference>
<dbReference type="InterPro" id="IPR019480">
    <property type="entry name" value="Dihydroorotate_DH_Fe-S-bd"/>
</dbReference>
<organism evidence="12 13">
    <name type="scientific">Geothermobacter hydrogeniphilus</name>
    <dbReference type="NCBI Taxonomy" id="1969733"/>
    <lineage>
        <taxon>Bacteria</taxon>
        <taxon>Pseudomonadati</taxon>
        <taxon>Thermodesulfobacteriota</taxon>
        <taxon>Desulfuromonadia</taxon>
        <taxon>Desulfuromonadales</taxon>
        <taxon>Geothermobacteraceae</taxon>
        <taxon>Geothermobacter</taxon>
    </lineage>
</organism>
<dbReference type="SUPFAM" id="SSF52343">
    <property type="entry name" value="Ferredoxin reductase-like, C-terminal NADP-linked domain"/>
    <property type="match status" value="1"/>
</dbReference>
<dbReference type="PANTHER" id="PTHR43513">
    <property type="entry name" value="DIHYDROOROTATE DEHYDROGENASE B (NAD(+)), ELECTRON TRANSFER SUBUNIT"/>
    <property type="match status" value="1"/>
</dbReference>
<dbReference type="PRINTS" id="PR00371">
    <property type="entry name" value="FPNCR"/>
</dbReference>
<dbReference type="EMBL" id="NAAD01000014">
    <property type="protein sequence ID" value="ORJ58737.1"/>
    <property type="molecule type" value="Genomic_DNA"/>
</dbReference>
<evidence type="ECO:0000256" key="5">
    <source>
        <dbReference type="ARBA" id="ARBA00022827"/>
    </source>
</evidence>
<dbReference type="PIRSF" id="PIRSF006816">
    <property type="entry name" value="Cyc3_hyd_g"/>
    <property type="match status" value="1"/>
</dbReference>
<feature type="domain" description="FAD-binding FR-type" evidence="11">
    <location>
        <begin position="8"/>
        <end position="105"/>
    </location>
</feature>
<dbReference type="GO" id="GO:0016491">
    <property type="term" value="F:oxidoreductase activity"/>
    <property type="evidence" value="ECO:0007669"/>
    <property type="project" value="InterPro"/>
</dbReference>
<evidence type="ECO:0000256" key="8">
    <source>
        <dbReference type="ARBA" id="ARBA00023014"/>
    </source>
</evidence>
<evidence type="ECO:0000256" key="7">
    <source>
        <dbReference type="ARBA" id="ARBA00023004"/>
    </source>
</evidence>
<evidence type="ECO:0000256" key="1">
    <source>
        <dbReference type="ARBA" id="ARBA00022448"/>
    </source>
</evidence>
<dbReference type="PRINTS" id="PR00410">
    <property type="entry name" value="PHEHYDRXLASE"/>
</dbReference>
<keyword evidence="13" id="KW-1185">Reference proteome</keyword>
<dbReference type="InterPro" id="IPR001709">
    <property type="entry name" value="Flavoprot_Pyr_Nucl_cyt_Rdtase"/>
</dbReference>
<evidence type="ECO:0000256" key="6">
    <source>
        <dbReference type="ARBA" id="ARBA00022982"/>
    </source>
</evidence>
<dbReference type="GO" id="GO:0050660">
    <property type="term" value="F:flavin adenine dinucleotide binding"/>
    <property type="evidence" value="ECO:0007669"/>
    <property type="project" value="InterPro"/>
</dbReference>
<evidence type="ECO:0000256" key="10">
    <source>
        <dbReference type="PIRSR" id="PIRSR006816-2"/>
    </source>
</evidence>
<protein>
    <submittedName>
        <fullName evidence="12">Oxidoreductase</fullName>
    </submittedName>
</protein>
<dbReference type="GO" id="GO:0046872">
    <property type="term" value="F:metal ion binding"/>
    <property type="evidence" value="ECO:0007669"/>
    <property type="project" value="UniProtKB-KW"/>
</dbReference>
<dbReference type="InterPro" id="IPR017938">
    <property type="entry name" value="Riboflavin_synthase-like_b-brl"/>
</dbReference>
<accession>A0A1X0Y0V5</accession>
<dbReference type="AlphaFoldDB" id="A0A1X0Y0V5"/>
<evidence type="ECO:0000256" key="9">
    <source>
        <dbReference type="ARBA" id="ARBA00034078"/>
    </source>
</evidence>